<accession>A0A8J2LAY9</accession>
<evidence type="ECO:0000256" key="8">
    <source>
        <dbReference type="SAM" id="Phobius"/>
    </source>
</evidence>
<dbReference type="AlphaFoldDB" id="A0A8J2LAY9"/>
<keyword evidence="7" id="KW-0675">Receptor</keyword>
<proteinExistence type="inferred from homology"/>
<dbReference type="InterPro" id="IPR009318">
    <property type="entry name" value="Gustatory_rcpt"/>
</dbReference>
<comment type="subcellular location">
    <subcellularLocation>
        <location evidence="1">Cell membrane</location>
        <topology evidence="1">Multi-pass membrane protein</topology>
    </subcellularLocation>
</comment>
<reference evidence="9" key="1">
    <citation type="submission" date="2021-06" db="EMBL/GenBank/DDBJ databases">
        <authorList>
            <person name="Hodson N. C."/>
            <person name="Mongue J. A."/>
            <person name="Jaron S. K."/>
        </authorList>
    </citation>
    <scope>NUCLEOTIDE SEQUENCE</scope>
</reference>
<keyword evidence="3" id="KW-1003">Cell membrane</keyword>
<comment type="caution">
    <text evidence="9">The sequence shown here is derived from an EMBL/GenBank/DDBJ whole genome shotgun (WGS) entry which is preliminary data.</text>
</comment>
<name>A0A8J2LAY9_9HEXA</name>
<evidence type="ECO:0000313" key="10">
    <source>
        <dbReference type="Proteomes" id="UP000708208"/>
    </source>
</evidence>
<protein>
    <recommendedName>
        <fullName evidence="11">Gustatory receptor</fullName>
    </recommendedName>
</protein>
<evidence type="ECO:0000256" key="6">
    <source>
        <dbReference type="ARBA" id="ARBA00023136"/>
    </source>
</evidence>
<evidence type="ECO:0008006" key="11">
    <source>
        <dbReference type="Google" id="ProtNLM"/>
    </source>
</evidence>
<dbReference type="GO" id="GO:0005886">
    <property type="term" value="C:plasma membrane"/>
    <property type="evidence" value="ECO:0007669"/>
    <property type="project" value="UniProtKB-SubCell"/>
</dbReference>
<feature type="transmembrane region" description="Helical" evidence="8">
    <location>
        <begin position="85"/>
        <end position="107"/>
    </location>
</feature>
<evidence type="ECO:0000256" key="1">
    <source>
        <dbReference type="ARBA" id="ARBA00004651"/>
    </source>
</evidence>
<keyword evidence="6 8" id="KW-0472">Membrane</keyword>
<dbReference type="Proteomes" id="UP000708208">
    <property type="component" value="Unassembled WGS sequence"/>
</dbReference>
<feature type="transmembrane region" description="Helical" evidence="8">
    <location>
        <begin position="113"/>
        <end position="135"/>
    </location>
</feature>
<dbReference type="PANTHER" id="PTHR21421">
    <property type="entry name" value="GUSTATORY RECEPTOR"/>
    <property type="match status" value="1"/>
</dbReference>
<evidence type="ECO:0000256" key="7">
    <source>
        <dbReference type="ARBA" id="ARBA00023170"/>
    </source>
</evidence>
<dbReference type="Pfam" id="PF06151">
    <property type="entry name" value="Trehalose_recp"/>
    <property type="match status" value="1"/>
</dbReference>
<comment type="similarity">
    <text evidence="2">Belongs to the insect chemoreceptor superfamily. Gustatory receptor (GR) family. Gr5a subfamily.</text>
</comment>
<evidence type="ECO:0000256" key="5">
    <source>
        <dbReference type="ARBA" id="ARBA00022989"/>
    </source>
</evidence>
<sequence length="401" mass="46056">MPKPNFSAKLTDLNPSELRNVPASVRTESPGQKRGPSAGNDFYKAIRPFLIFGRIIGIVPLEGLGQKNHQLLTFKRTSVKSIISLLIIICLVFCVGVSLICLVMLGNKTVTELVWATNPVIFFSMGLFGYSYMYWRNEVFRALLRKWHNSPLSVYTEDTSLKRDANLIFGIIFSSCILENLLQQAIKLSLFDWLQIKMNGTKTELNPLQAYYNTTTQPNWSIIIPYNPVFSVVGFIWNKCALYSWNFVDIFVILFARAMYFQFRAITSHTEQHVINRAAATDGSIYSSSEMLTDYDKWQSVSRDFETLCSVLDDAKRFLSPMVFSSYAVNLFFVIIHLHMGLTPTEEFKNSAATELYRTWSFLHILCRLYLLSLFASRIHESAEEFVELYRQCPSDCYSMK</sequence>
<evidence type="ECO:0000256" key="4">
    <source>
        <dbReference type="ARBA" id="ARBA00022692"/>
    </source>
</evidence>
<feature type="non-terminal residue" evidence="9">
    <location>
        <position position="1"/>
    </location>
</feature>
<dbReference type="PANTHER" id="PTHR21421:SF29">
    <property type="entry name" value="GUSTATORY RECEPTOR 5A FOR TREHALOSE-RELATED"/>
    <property type="match status" value="1"/>
</dbReference>
<dbReference type="EMBL" id="CAJVCH010549592">
    <property type="protein sequence ID" value="CAG7828967.1"/>
    <property type="molecule type" value="Genomic_DNA"/>
</dbReference>
<dbReference type="GO" id="GO:0050916">
    <property type="term" value="P:sensory perception of sweet taste"/>
    <property type="evidence" value="ECO:0007669"/>
    <property type="project" value="UniProtKB-ARBA"/>
</dbReference>
<gene>
    <name evidence="9" type="ORF">AFUS01_LOCUS38857</name>
</gene>
<feature type="transmembrane region" description="Helical" evidence="8">
    <location>
        <begin position="220"/>
        <end position="237"/>
    </location>
</feature>
<keyword evidence="4 8" id="KW-0812">Transmembrane</keyword>
<organism evidence="9 10">
    <name type="scientific">Allacma fusca</name>
    <dbReference type="NCBI Taxonomy" id="39272"/>
    <lineage>
        <taxon>Eukaryota</taxon>
        <taxon>Metazoa</taxon>
        <taxon>Ecdysozoa</taxon>
        <taxon>Arthropoda</taxon>
        <taxon>Hexapoda</taxon>
        <taxon>Collembola</taxon>
        <taxon>Symphypleona</taxon>
        <taxon>Sminthuridae</taxon>
        <taxon>Allacma</taxon>
    </lineage>
</organism>
<feature type="transmembrane region" description="Helical" evidence="8">
    <location>
        <begin position="243"/>
        <end position="260"/>
    </location>
</feature>
<evidence type="ECO:0000313" key="9">
    <source>
        <dbReference type="EMBL" id="CAG7828967.1"/>
    </source>
</evidence>
<feature type="transmembrane region" description="Helical" evidence="8">
    <location>
        <begin position="318"/>
        <end position="339"/>
    </location>
</feature>
<dbReference type="OrthoDB" id="5800391at2759"/>
<evidence type="ECO:0000256" key="2">
    <source>
        <dbReference type="ARBA" id="ARBA00005327"/>
    </source>
</evidence>
<evidence type="ECO:0000256" key="3">
    <source>
        <dbReference type="ARBA" id="ARBA00022475"/>
    </source>
</evidence>
<keyword evidence="10" id="KW-1185">Reference proteome</keyword>
<dbReference type="GO" id="GO:0008527">
    <property type="term" value="F:taste receptor activity"/>
    <property type="evidence" value="ECO:0007669"/>
    <property type="project" value="InterPro"/>
</dbReference>
<keyword evidence="5 8" id="KW-1133">Transmembrane helix</keyword>